<dbReference type="GO" id="GO:0016987">
    <property type="term" value="F:sigma factor activity"/>
    <property type="evidence" value="ECO:0007669"/>
    <property type="project" value="UniProtKB-KW"/>
</dbReference>
<name>A0A0H4PXF9_9BACT</name>
<keyword evidence="3" id="KW-0731">Sigma factor</keyword>
<dbReference type="NCBIfam" id="TIGR02937">
    <property type="entry name" value="sigma70-ECF"/>
    <property type="match status" value="1"/>
</dbReference>
<accession>A0A0H4PXF9</accession>
<dbReference type="OrthoDB" id="9150024at2"/>
<organism evidence="6 7">
    <name type="scientific">Cyclobacterium amurskyense</name>
    <dbReference type="NCBI Taxonomy" id="320787"/>
    <lineage>
        <taxon>Bacteria</taxon>
        <taxon>Pseudomonadati</taxon>
        <taxon>Bacteroidota</taxon>
        <taxon>Cytophagia</taxon>
        <taxon>Cytophagales</taxon>
        <taxon>Cyclobacteriaceae</taxon>
        <taxon>Cyclobacterium</taxon>
    </lineage>
</organism>
<feature type="domain" description="RNA polymerase sigma factor 70 region 4 type 2" evidence="5">
    <location>
        <begin position="152"/>
        <end position="203"/>
    </location>
</feature>
<dbReference type="GO" id="GO:0006352">
    <property type="term" value="P:DNA-templated transcription initiation"/>
    <property type="evidence" value="ECO:0007669"/>
    <property type="project" value="InterPro"/>
</dbReference>
<dbReference type="InterPro" id="IPR013249">
    <property type="entry name" value="RNA_pol_sigma70_r4_t2"/>
</dbReference>
<evidence type="ECO:0000256" key="1">
    <source>
        <dbReference type="ARBA" id="ARBA00010641"/>
    </source>
</evidence>
<dbReference type="PANTHER" id="PTHR43133">
    <property type="entry name" value="RNA POLYMERASE ECF-TYPE SIGMA FACTO"/>
    <property type="match status" value="1"/>
</dbReference>
<dbReference type="Gene3D" id="1.10.1740.10">
    <property type="match status" value="1"/>
</dbReference>
<comment type="similarity">
    <text evidence="1">Belongs to the sigma-70 factor family. ECF subfamily.</text>
</comment>
<dbReference type="RefSeq" id="WP_053086708.1">
    <property type="nucleotide sequence ID" value="NZ_CAXBGM010000059.1"/>
</dbReference>
<dbReference type="SUPFAM" id="SSF88659">
    <property type="entry name" value="Sigma3 and sigma4 domains of RNA polymerase sigma factors"/>
    <property type="match status" value="1"/>
</dbReference>
<dbReference type="CDD" id="cd06171">
    <property type="entry name" value="Sigma70_r4"/>
    <property type="match status" value="1"/>
</dbReference>
<dbReference type="InterPro" id="IPR036388">
    <property type="entry name" value="WH-like_DNA-bd_sf"/>
</dbReference>
<keyword evidence="7" id="KW-1185">Reference proteome</keyword>
<evidence type="ECO:0000259" key="5">
    <source>
        <dbReference type="Pfam" id="PF08281"/>
    </source>
</evidence>
<proteinExistence type="inferred from homology"/>
<dbReference type="InterPro" id="IPR039425">
    <property type="entry name" value="RNA_pol_sigma-70-like"/>
</dbReference>
<evidence type="ECO:0000256" key="2">
    <source>
        <dbReference type="ARBA" id="ARBA00023015"/>
    </source>
</evidence>
<dbReference type="AlphaFoldDB" id="A0A0H4PXF9"/>
<dbReference type="EMBL" id="CP012040">
    <property type="protein sequence ID" value="AKP53072.1"/>
    <property type="molecule type" value="Genomic_DNA"/>
</dbReference>
<dbReference type="Pfam" id="PF08281">
    <property type="entry name" value="Sigma70_r4_2"/>
    <property type="match status" value="1"/>
</dbReference>
<keyword evidence="2" id="KW-0805">Transcription regulation</keyword>
<dbReference type="Gene3D" id="1.10.10.10">
    <property type="entry name" value="Winged helix-like DNA-binding domain superfamily/Winged helix DNA-binding domain"/>
    <property type="match status" value="1"/>
</dbReference>
<dbReference type="STRING" id="320787.CA2015_3695"/>
<evidence type="ECO:0000313" key="6">
    <source>
        <dbReference type="EMBL" id="AKP53072.1"/>
    </source>
</evidence>
<dbReference type="GO" id="GO:0003677">
    <property type="term" value="F:DNA binding"/>
    <property type="evidence" value="ECO:0007669"/>
    <property type="project" value="InterPro"/>
</dbReference>
<gene>
    <name evidence="6" type="ORF">CA2015_3695</name>
</gene>
<keyword evidence="4" id="KW-0804">Transcription</keyword>
<reference evidence="6 7" key="1">
    <citation type="submission" date="2015-07" db="EMBL/GenBank/DDBJ databases">
        <authorList>
            <person name="Kim K.M."/>
        </authorList>
    </citation>
    <scope>NUCLEOTIDE SEQUENCE [LARGE SCALE GENOMIC DNA]</scope>
    <source>
        <strain evidence="6 7">KCTC 12363</strain>
    </source>
</reference>
<sequence>MKSIIKKNNYSIQPEVSSFHLEPLELEKEKSDREIWKAFDKGDELAFNFIYRTYVKKMFHYGSQVTKDVELIKDCIQNIFIYLRRRRGTLGEVLCIKAYLFKILTREIVKNLKVEKLSETRYEEIKEQFFPISICPESILIKRESELANKLLVSEALQKLTSRQRQAILLLYEEGMSYKQVAETMEFSDVKSARKIVYRAMAMLKEYLIDQKEKSKV</sequence>
<dbReference type="Proteomes" id="UP000036520">
    <property type="component" value="Chromosome"/>
</dbReference>
<dbReference type="InterPro" id="IPR013324">
    <property type="entry name" value="RNA_pol_sigma_r3/r4-like"/>
</dbReference>
<dbReference type="SUPFAM" id="SSF88946">
    <property type="entry name" value="Sigma2 domain of RNA polymerase sigma factors"/>
    <property type="match status" value="1"/>
</dbReference>
<evidence type="ECO:0000313" key="7">
    <source>
        <dbReference type="Proteomes" id="UP000036520"/>
    </source>
</evidence>
<evidence type="ECO:0000256" key="4">
    <source>
        <dbReference type="ARBA" id="ARBA00023163"/>
    </source>
</evidence>
<dbReference type="InterPro" id="IPR014284">
    <property type="entry name" value="RNA_pol_sigma-70_dom"/>
</dbReference>
<protein>
    <submittedName>
        <fullName evidence="6">RNA polymerase ECF-type sigma factor</fullName>
    </submittedName>
</protein>
<dbReference type="KEGG" id="camu:CA2015_3695"/>
<dbReference type="PANTHER" id="PTHR43133:SF46">
    <property type="entry name" value="RNA POLYMERASE SIGMA-70 FACTOR ECF SUBFAMILY"/>
    <property type="match status" value="1"/>
</dbReference>
<dbReference type="InterPro" id="IPR013325">
    <property type="entry name" value="RNA_pol_sigma_r2"/>
</dbReference>
<evidence type="ECO:0000256" key="3">
    <source>
        <dbReference type="ARBA" id="ARBA00023082"/>
    </source>
</evidence>